<evidence type="ECO:0000313" key="1">
    <source>
        <dbReference type="EMBL" id="GJE95823.1"/>
    </source>
</evidence>
<comment type="caution">
    <text evidence="1">The sequence shown here is derived from an EMBL/GenBank/DDBJ whole genome shotgun (WGS) entry which is preliminary data.</text>
</comment>
<name>A0A9P3GH03_9APHY</name>
<reference evidence="1 2" key="1">
    <citation type="submission" date="2021-08" db="EMBL/GenBank/DDBJ databases">
        <title>Draft Genome Sequence of Phanerochaete sordida strain YK-624.</title>
        <authorList>
            <person name="Mori T."/>
            <person name="Dohra H."/>
            <person name="Suzuki T."/>
            <person name="Kawagishi H."/>
            <person name="Hirai H."/>
        </authorList>
    </citation>
    <scope>NUCLEOTIDE SEQUENCE [LARGE SCALE GENOMIC DNA]</scope>
    <source>
        <strain evidence="1 2">YK-624</strain>
    </source>
</reference>
<organism evidence="1 2">
    <name type="scientific">Phanerochaete sordida</name>
    <dbReference type="NCBI Taxonomy" id="48140"/>
    <lineage>
        <taxon>Eukaryota</taxon>
        <taxon>Fungi</taxon>
        <taxon>Dikarya</taxon>
        <taxon>Basidiomycota</taxon>
        <taxon>Agaricomycotina</taxon>
        <taxon>Agaricomycetes</taxon>
        <taxon>Polyporales</taxon>
        <taxon>Phanerochaetaceae</taxon>
        <taxon>Phanerochaete</taxon>
    </lineage>
</organism>
<protein>
    <submittedName>
        <fullName evidence="1">Uncharacterized protein</fullName>
    </submittedName>
</protein>
<accession>A0A9P3GH03</accession>
<gene>
    <name evidence="1" type="ORF">PsYK624_120130</name>
</gene>
<keyword evidence="2" id="KW-1185">Reference proteome</keyword>
<proteinExistence type="predicted"/>
<dbReference type="AlphaFoldDB" id="A0A9P3GH03"/>
<dbReference type="EMBL" id="BPQB01000052">
    <property type="protein sequence ID" value="GJE95823.1"/>
    <property type="molecule type" value="Genomic_DNA"/>
</dbReference>
<dbReference type="Proteomes" id="UP000703269">
    <property type="component" value="Unassembled WGS sequence"/>
</dbReference>
<evidence type="ECO:0000313" key="2">
    <source>
        <dbReference type="Proteomes" id="UP000703269"/>
    </source>
</evidence>
<sequence length="75" mass="8983">MPSVFDRRNPENAAQCRPRGPAWKCCTPRGDWELMHPWRTRVHRPWYASNKMKRTQARGLCLRPHLSYHRNSRGI</sequence>